<dbReference type="AlphaFoldDB" id="A0A2X3KC89"/>
<proteinExistence type="predicted"/>
<gene>
    <name evidence="1" type="ORF">NCTC8081_02883</name>
</gene>
<dbReference type="Proteomes" id="UP000250234">
    <property type="component" value="Unassembled WGS sequence"/>
</dbReference>
<reference evidence="1 2" key="1">
    <citation type="submission" date="2018-06" db="EMBL/GenBank/DDBJ databases">
        <authorList>
            <consortium name="Pathogen Informatics"/>
            <person name="Doyle S."/>
        </authorList>
    </citation>
    <scope>NUCLEOTIDE SEQUENCE [LARGE SCALE GENOMIC DNA]</scope>
    <source>
        <strain evidence="1 2">NCTC8081</strain>
    </source>
</reference>
<accession>A0A2X3KC89</accession>
<dbReference type="EMBL" id="UAWO01000005">
    <property type="protein sequence ID" value="SQC85080.1"/>
    <property type="molecule type" value="Genomic_DNA"/>
</dbReference>
<dbReference type="RefSeq" id="WP_003458905.1">
    <property type="nucleotide sequence ID" value="NZ_CATNWT010000003.1"/>
</dbReference>
<organism evidence="1 2">
    <name type="scientific">Clostridium perfringens</name>
    <dbReference type="NCBI Taxonomy" id="1502"/>
    <lineage>
        <taxon>Bacteria</taxon>
        <taxon>Bacillati</taxon>
        <taxon>Bacillota</taxon>
        <taxon>Clostridia</taxon>
        <taxon>Eubacteriales</taxon>
        <taxon>Clostridiaceae</taxon>
        <taxon>Clostridium</taxon>
    </lineage>
</organism>
<sequence length="174" mass="20736">MYNLKRIESKEVKIAKKCASKIKDNTNDYLLICYDENYETILNYINVVDFNYTVSIKEINKIKCIKWDTGKTEIKNLFDRIPSWKYLLDLNEEYNDINFSSIFLDNIVKNNLKDFVLTIYLTPTKINSNFKYFKYTDKNVLKDFIINDVKDKIFRAFNYKLNSSQINIDLSGIH</sequence>
<evidence type="ECO:0000313" key="2">
    <source>
        <dbReference type="Proteomes" id="UP000250234"/>
    </source>
</evidence>
<name>A0A2X3KC89_CLOPF</name>
<protein>
    <submittedName>
        <fullName evidence="1">Uncharacterized protein</fullName>
    </submittedName>
</protein>
<evidence type="ECO:0000313" key="1">
    <source>
        <dbReference type="EMBL" id="SQC85080.1"/>
    </source>
</evidence>